<dbReference type="GeneID" id="70179064"/>
<organism evidence="1 2">
    <name type="scientific">Microdochium trichocladiopsis</name>
    <dbReference type="NCBI Taxonomy" id="1682393"/>
    <lineage>
        <taxon>Eukaryota</taxon>
        <taxon>Fungi</taxon>
        <taxon>Dikarya</taxon>
        <taxon>Ascomycota</taxon>
        <taxon>Pezizomycotina</taxon>
        <taxon>Sordariomycetes</taxon>
        <taxon>Xylariomycetidae</taxon>
        <taxon>Xylariales</taxon>
        <taxon>Microdochiaceae</taxon>
        <taxon>Microdochium</taxon>
    </lineage>
</organism>
<sequence>MIYLRTRVPHTSSLILWVAVSLSVSNRETQLIDRSALTEVDAPPSCLLSTEITLILQNHKLPFDKLKDAYTDINELTGACTISVAYGDNHDPNPVTVSPKAAVCIGRTTHGRPSP</sequence>
<dbReference type="AlphaFoldDB" id="A0A9P8YKB1"/>
<keyword evidence="2" id="KW-1185">Reference proteome</keyword>
<reference evidence="1" key="1">
    <citation type="journal article" date="2021" name="Nat. Commun.">
        <title>Genetic determinants of endophytism in the Arabidopsis root mycobiome.</title>
        <authorList>
            <person name="Mesny F."/>
            <person name="Miyauchi S."/>
            <person name="Thiergart T."/>
            <person name="Pickel B."/>
            <person name="Atanasova L."/>
            <person name="Karlsson M."/>
            <person name="Huettel B."/>
            <person name="Barry K.W."/>
            <person name="Haridas S."/>
            <person name="Chen C."/>
            <person name="Bauer D."/>
            <person name="Andreopoulos W."/>
            <person name="Pangilinan J."/>
            <person name="LaButti K."/>
            <person name="Riley R."/>
            <person name="Lipzen A."/>
            <person name="Clum A."/>
            <person name="Drula E."/>
            <person name="Henrissat B."/>
            <person name="Kohler A."/>
            <person name="Grigoriev I.V."/>
            <person name="Martin F.M."/>
            <person name="Hacquard S."/>
        </authorList>
    </citation>
    <scope>NUCLEOTIDE SEQUENCE</scope>
    <source>
        <strain evidence="1">MPI-CAGE-CH-0230</strain>
    </source>
</reference>
<dbReference type="Proteomes" id="UP000756346">
    <property type="component" value="Unassembled WGS sequence"/>
</dbReference>
<name>A0A9P8YKB1_9PEZI</name>
<dbReference type="RefSeq" id="XP_046019518.1">
    <property type="nucleotide sequence ID" value="XM_046149518.1"/>
</dbReference>
<comment type="caution">
    <text evidence="1">The sequence shown here is derived from an EMBL/GenBank/DDBJ whole genome shotgun (WGS) entry which is preliminary data.</text>
</comment>
<dbReference type="EMBL" id="JAGTJQ010000001">
    <property type="protein sequence ID" value="KAH7041463.1"/>
    <property type="molecule type" value="Genomic_DNA"/>
</dbReference>
<gene>
    <name evidence="1" type="ORF">B0I36DRAFT_23716</name>
</gene>
<proteinExistence type="predicted"/>
<evidence type="ECO:0000313" key="2">
    <source>
        <dbReference type="Proteomes" id="UP000756346"/>
    </source>
</evidence>
<evidence type="ECO:0000313" key="1">
    <source>
        <dbReference type="EMBL" id="KAH7041463.1"/>
    </source>
</evidence>
<protein>
    <submittedName>
        <fullName evidence="1">Uncharacterized protein</fullName>
    </submittedName>
</protein>
<accession>A0A9P8YKB1</accession>